<dbReference type="PRINTS" id="PR00947">
    <property type="entry name" value="CUTICLE"/>
</dbReference>
<sequence length="192" mass="19882">MYIYSYCVFILPQVTVFAALICATLAAPGYAPAALSVAHAPLAVAHAAPVAVAHAAPAVDYFAPAHYQYNYGVHDAHTGDVKEQSEQREGDSVQGHYSLVQPDGTTRTVHYTADPHNGFNAHVEYSGHAAHPATPLVAHAPVAVAHAAPVVAHAAPLVAHAAPALSYARAAPLGRYAAPALGYGYGGYGYHG</sequence>
<gene>
    <name evidence="3" type="ORF">L9F63_028391</name>
</gene>
<dbReference type="PANTHER" id="PTHR12236">
    <property type="entry name" value="STRUCTURAL CONTITUENT OF CUTICLE"/>
    <property type="match status" value="1"/>
</dbReference>
<keyword evidence="4" id="KW-1185">Reference proteome</keyword>
<reference evidence="3" key="2">
    <citation type="submission" date="2023-05" db="EMBL/GenBank/DDBJ databases">
        <authorList>
            <person name="Fouks B."/>
        </authorList>
    </citation>
    <scope>NUCLEOTIDE SEQUENCE</scope>
    <source>
        <strain evidence="3">Stay&amp;Tobe</strain>
        <tissue evidence="3">Testes</tissue>
    </source>
</reference>
<dbReference type="Proteomes" id="UP001233999">
    <property type="component" value="Unassembled WGS sequence"/>
</dbReference>
<dbReference type="GO" id="GO:0042302">
    <property type="term" value="F:structural constituent of cuticle"/>
    <property type="evidence" value="ECO:0007669"/>
    <property type="project" value="UniProtKB-UniRule"/>
</dbReference>
<dbReference type="GO" id="GO:0031012">
    <property type="term" value="C:extracellular matrix"/>
    <property type="evidence" value="ECO:0007669"/>
    <property type="project" value="TreeGrafter"/>
</dbReference>
<dbReference type="AlphaFoldDB" id="A0AAD7ZTR7"/>
<dbReference type="PROSITE" id="PS00233">
    <property type="entry name" value="CHIT_BIND_RR_1"/>
    <property type="match status" value="1"/>
</dbReference>
<evidence type="ECO:0000313" key="3">
    <source>
        <dbReference type="EMBL" id="KAJ9586566.1"/>
    </source>
</evidence>
<dbReference type="PROSITE" id="PS51155">
    <property type="entry name" value="CHIT_BIND_RR_2"/>
    <property type="match status" value="1"/>
</dbReference>
<accession>A0AAD7ZTR7</accession>
<name>A0AAD7ZTR7_DIPPU</name>
<evidence type="ECO:0008006" key="5">
    <source>
        <dbReference type="Google" id="ProtNLM"/>
    </source>
</evidence>
<dbReference type="InterPro" id="IPR000618">
    <property type="entry name" value="Insect_cuticle"/>
</dbReference>
<dbReference type="InterPro" id="IPR051217">
    <property type="entry name" value="Insect_Cuticle_Struc_Prot"/>
</dbReference>
<dbReference type="PANTHER" id="PTHR12236:SF75">
    <property type="entry name" value="CUTICULAR PROTEIN 62BB, ISOFORM A"/>
    <property type="match status" value="1"/>
</dbReference>
<organism evidence="3 4">
    <name type="scientific">Diploptera punctata</name>
    <name type="common">Pacific beetle cockroach</name>
    <dbReference type="NCBI Taxonomy" id="6984"/>
    <lineage>
        <taxon>Eukaryota</taxon>
        <taxon>Metazoa</taxon>
        <taxon>Ecdysozoa</taxon>
        <taxon>Arthropoda</taxon>
        <taxon>Hexapoda</taxon>
        <taxon>Insecta</taxon>
        <taxon>Pterygota</taxon>
        <taxon>Neoptera</taxon>
        <taxon>Polyneoptera</taxon>
        <taxon>Dictyoptera</taxon>
        <taxon>Blattodea</taxon>
        <taxon>Blaberoidea</taxon>
        <taxon>Blaberidae</taxon>
        <taxon>Diplopterinae</taxon>
        <taxon>Diploptera</taxon>
    </lineage>
</organism>
<proteinExistence type="predicted"/>
<protein>
    <recommendedName>
        <fullName evidence="5">Cuticle protein</fullName>
    </recommendedName>
</protein>
<keyword evidence="1 2" id="KW-0193">Cuticle</keyword>
<dbReference type="Pfam" id="PF00379">
    <property type="entry name" value="Chitin_bind_4"/>
    <property type="match status" value="1"/>
</dbReference>
<evidence type="ECO:0000256" key="1">
    <source>
        <dbReference type="ARBA" id="ARBA00022460"/>
    </source>
</evidence>
<dbReference type="InterPro" id="IPR031311">
    <property type="entry name" value="CHIT_BIND_RR_consensus"/>
</dbReference>
<evidence type="ECO:0000256" key="2">
    <source>
        <dbReference type="PROSITE-ProRule" id="PRU00497"/>
    </source>
</evidence>
<dbReference type="GO" id="GO:0005615">
    <property type="term" value="C:extracellular space"/>
    <property type="evidence" value="ECO:0007669"/>
    <property type="project" value="TreeGrafter"/>
</dbReference>
<comment type="caution">
    <text evidence="3">The sequence shown here is derived from an EMBL/GenBank/DDBJ whole genome shotgun (WGS) entry which is preliminary data.</text>
</comment>
<dbReference type="EMBL" id="JASPKZ010007006">
    <property type="protein sequence ID" value="KAJ9586566.1"/>
    <property type="molecule type" value="Genomic_DNA"/>
</dbReference>
<reference evidence="3" key="1">
    <citation type="journal article" date="2023" name="IScience">
        <title>Live-bearing cockroach genome reveals convergent evolutionary mechanisms linked to viviparity in insects and beyond.</title>
        <authorList>
            <person name="Fouks B."/>
            <person name="Harrison M.C."/>
            <person name="Mikhailova A.A."/>
            <person name="Marchal E."/>
            <person name="English S."/>
            <person name="Carruthers M."/>
            <person name="Jennings E.C."/>
            <person name="Chiamaka E.L."/>
            <person name="Frigard R.A."/>
            <person name="Pippel M."/>
            <person name="Attardo G.M."/>
            <person name="Benoit J.B."/>
            <person name="Bornberg-Bauer E."/>
            <person name="Tobe S.S."/>
        </authorList>
    </citation>
    <scope>NUCLEOTIDE SEQUENCE</scope>
    <source>
        <strain evidence="3">Stay&amp;Tobe</strain>
    </source>
</reference>
<evidence type="ECO:0000313" key="4">
    <source>
        <dbReference type="Proteomes" id="UP001233999"/>
    </source>
</evidence>